<gene>
    <name evidence="1" type="ORF">HG15A2_49490</name>
</gene>
<accession>A0A517N383</accession>
<dbReference type="AlphaFoldDB" id="A0A517N383"/>
<name>A0A517N383_9BACT</name>
<dbReference type="Proteomes" id="UP000319852">
    <property type="component" value="Chromosome"/>
</dbReference>
<dbReference type="EMBL" id="CP036263">
    <property type="protein sequence ID" value="QDT01602.1"/>
    <property type="molecule type" value="Genomic_DNA"/>
</dbReference>
<protein>
    <recommendedName>
        <fullName evidence="3">Alginate export domain-containing protein</fullName>
    </recommendedName>
</protein>
<keyword evidence="2" id="KW-1185">Reference proteome</keyword>
<evidence type="ECO:0000313" key="1">
    <source>
        <dbReference type="EMBL" id="QDT01602.1"/>
    </source>
</evidence>
<reference evidence="1 2" key="1">
    <citation type="submission" date="2019-02" db="EMBL/GenBank/DDBJ databases">
        <title>Deep-cultivation of Planctomycetes and their phenomic and genomic characterization uncovers novel biology.</title>
        <authorList>
            <person name="Wiegand S."/>
            <person name="Jogler M."/>
            <person name="Boedeker C."/>
            <person name="Pinto D."/>
            <person name="Vollmers J."/>
            <person name="Rivas-Marin E."/>
            <person name="Kohn T."/>
            <person name="Peeters S.H."/>
            <person name="Heuer A."/>
            <person name="Rast P."/>
            <person name="Oberbeckmann S."/>
            <person name="Bunk B."/>
            <person name="Jeske O."/>
            <person name="Meyerdierks A."/>
            <person name="Storesund J.E."/>
            <person name="Kallscheuer N."/>
            <person name="Luecker S."/>
            <person name="Lage O.M."/>
            <person name="Pohl T."/>
            <person name="Merkel B.J."/>
            <person name="Hornburger P."/>
            <person name="Mueller R.-W."/>
            <person name="Bruemmer F."/>
            <person name="Labrenz M."/>
            <person name="Spormann A.M."/>
            <person name="Op den Camp H."/>
            <person name="Overmann J."/>
            <person name="Amann R."/>
            <person name="Jetten M.S.M."/>
            <person name="Mascher T."/>
            <person name="Medema M.H."/>
            <person name="Devos D.P."/>
            <person name="Kaster A.-K."/>
            <person name="Ovreas L."/>
            <person name="Rohde M."/>
            <person name="Galperin M.Y."/>
            <person name="Jogler C."/>
        </authorList>
    </citation>
    <scope>NUCLEOTIDE SEQUENCE [LARGE SCALE GENOMIC DNA]</scope>
    <source>
        <strain evidence="1 2">HG15A2</strain>
    </source>
</reference>
<dbReference type="SUPFAM" id="SSF56935">
    <property type="entry name" value="Porins"/>
    <property type="match status" value="1"/>
</dbReference>
<proteinExistence type="predicted"/>
<dbReference type="OrthoDB" id="228981at2"/>
<organism evidence="1 2">
    <name type="scientific">Adhaeretor mobilis</name>
    <dbReference type="NCBI Taxonomy" id="1930276"/>
    <lineage>
        <taxon>Bacteria</taxon>
        <taxon>Pseudomonadati</taxon>
        <taxon>Planctomycetota</taxon>
        <taxon>Planctomycetia</taxon>
        <taxon>Pirellulales</taxon>
        <taxon>Lacipirellulaceae</taxon>
        <taxon>Adhaeretor</taxon>
    </lineage>
</organism>
<evidence type="ECO:0008006" key="3">
    <source>
        <dbReference type="Google" id="ProtNLM"/>
    </source>
</evidence>
<dbReference type="KEGG" id="amob:HG15A2_49490"/>
<evidence type="ECO:0000313" key="2">
    <source>
        <dbReference type="Proteomes" id="UP000319852"/>
    </source>
</evidence>
<dbReference type="RefSeq" id="WP_145063821.1">
    <property type="nucleotide sequence ID" value="NZ_CP036263.1"/>
</dbReference>
<sequence>MTRKTRKKALPGLLWSILALSPWLQAVLLVSSSAAQEAILGKPPLDAGPVSSIAVRTDTELFRYMLDFQNRQNSKEVALLLNHDTWGDDQLTVTLGGQARFSLLAATTNTADKFSYLGRFPTDFSGDSATDARVLQANTAMTVHAGSWVNFYGELLFSDVFSFADFKQGSLQTRQAYAVFGDLDVTPWYAFVGKKNLSFGDMSTLSPFTQAVPWHYFGALGEGIGAGYAGEKLHVAVQAVNGSRGIRVADSEEKGKLNNVAANAIYTIDIAESSRLQLGSSFLLGTIYDGNVAEHLDPAVSGETNSAYDINALLQVGQWSFAGEFVSTVDDWPVTNHPVRAYKTEAAYDTCLFETPSRLSVSWSEGIQGDEGTEFEFNNQLVLGLGMQVSPHALLTAEYVRSIGFAPLLGITTVSDRDVVQNSAVFGATLVF</sequence>